<gene>
    <name evidence="3" type="ORF">OKA104_LOCUS33664</name>
    <name evidence="2" type="ORF">VCS650_LOCUS42319</name>
</gene>
<reference evidence="3" key="1">
    <citation type="submission" date="2021-02" db="EMBL/GenBank/DDBJ databases">
        <authorList>
            <person name="Nowell W R."/>
        </authorList>
    </citation>
    <scope>NUCLEOTIDE SEQUENCE</scope>
</reference>
<dbReference type="EMBL" id="CAJOAY010004342">
    <property type="protein sequence ID" value="CAF4065762.1"/>
    <property type="molecule type" value="Genomic_DNA"/>
</dbReference>
<feature type="compositionally biased region" description="Basic residues" evidence="1">
    <location>
        <begin position="19"/>
        <end position="31"/>
    </location>
</feature>
<dbReference type="AlphaFoldDB" id="A0A819SQJ4"/>
<organism evidence="3 4">
    <name type="scientific">Adineta steineri</name>
    <dbReference type="NCBI Taxonomy" id="433720"/>
    <lineage>
        <taxon>Eukaryota</taxon>
        <taxon>Metazoa</taxon>
        <taxon>Spiralia</taxon>
        <taxon>Gnathifera</taxon>
        <taxon>Rotifera</taxon>
        <taxon>Eurotatoria</taxon>
        <taxon>Bdelloidea</taxon>
        <taxon>Adinetida</taxon>
        <taxon>Adinetidae</taxon>
        <taxon>Adineta</taxon>
    </lineage>
</organism>
<name>A0A819SQJ4_9BILA</name>
<accession>A0A819SQJ4</accession>
<sequence length="504" mass="58918">MLQSNIMESIEDNTIDSKTKKKNHRGTRRQQRYRAKQKLWQLCEIASAQAAHAMEIEENLENRLNMTLSLDNQDHVEMREEVNKQERELVVVTPITEIPHQIIESFSQLSIIPHVTSAVKQQRRTSKYDRSSKQRSRPKRKKKLSSSSSSSSSSLPDYLNVPHRIFKKMFISASENLYDPLSYDMINQWLDNNSNMRHIRKYAHLLDKSLYLQLQQSLWTEYFNIGSLPDGIWASEIQDKINRQMTNKSVTIDPLSFVTRYRAHIEEQLHATENELNKHRNLVKYVIEQKSQVQPIDLSGMLKAFIRRGQHKLNAEFECKKRLLHFDYQGHLLTKAFFDLKPTKKQIRSAKKIWSLTLKQQIAEEKITIIKHRIFAKIIPKTLDSIDRSLDDINRSLREKIIDNDIRAALVSRRDKIIGQLKLDIMTIDISTTEAIARGHARLVKEEKEMLLISIRHSDDVDETTRHNIINAIQAREENIIKRAQYVTGCKVSFFDETPAVLMN</sequence>
<dbReference type="OrthoDB" id="10084056at2759"/>
<evidence type="ECO:0000256" key="1">
    <source>
        <dbReference type="SAM" id="MobiDB-lite"/>
    </source>
</evidence>
<dbReference type="EMBL" id="CAJNON010002177">
    <property type="protein sequence ID" value="CAF1502400.1"/>
    <property type="molecule type" value="Genomic_DNA"/>
</dbReference>
<feature type="compositionally biased region" description="Low complexity" evidence="1">
    <location>
        <begin position="145"/>
        <end position="154"/>
    </location>
</feature>
<evidence type="ECO:0000313" key="4">
    <source>
        <dbReference type="Proteomes" id="UP000663881"/>
    </source>
</evidence>
<evidence type="ECO:0000313" key="2">
    <source>
        <dbReference type="EMBL" id="CAF1502400.1"/>
    </source>
</evidence>
<evidence type="ECO:0000313" key="3">
    <source>
        <dbReference type="EMBL" id="CAF4065762.1"/>
    </source>
</evidence>
<proteinExistence type="predicted"/>
<feature type="region of interest" description="Disordered" evidence="1">
    <location>
        <begin position="1"/>
        <end position="31"/>
    </location>
</feature>
<feature type="compositionally biased region" description="Basic residues" evidence="1">
    <location>
        <begin position="133"/>
        <end position="144"/>
    </location>
</feature>
<dbReference type="Proteomes" id="UP000663881">
    <property type="component" value="Unassembled WGS sequence"/>
</dbReference>
<comment type="caution">
    <text evidence="3">The sequence shown here is derived from an EMBL/GenBank/DDBJ whole genome shotgun (WGS) entry which is preliminary data.</text>
</comment>
<dbReference type="Proteomes" id="UP000663891">
    <property type="component" value="Unassembled WGS sequence"/>
</dbReference>
<feature type="region of interest" description="Disordered" evidence="1">
    <location>
        <begin position="118"/>
        <end position="156"/>
    </location>
</feature>
<protein>
    <submittedName>
        <fullName evidence="3">Uncharacterized protein</fullName>
    </submittedName>
</protein>